<proteinExistence type="predicted"/>
<comment type="caution">
    <text evidence="2">The sequence shown here is derived from an EMBL/GenBank/DDBJ whole genome shotgun (WGS) entry which is preliminary data.</text>
</comment>
<dbReference type="EMBL" id="QTTN01000028">
    <property type="protein sequence ID" value="REE70682.1"/>
    <property type="molecule type" value="Genomic_DNA"/>
</dbReference>
<dbReference type="RefSeq" id="WP_116191022.1">
    <property type="nucleotide sequence ID" value="NZ_QTTN01000028.1"/>
</dbReference>
<dbReference type="Pfam" id="PF07833">
    <property type="entry name" value="Cu_amine_oxidN1"/>
    <property type="match status" value="1"/>
</dbReference>
<reference evidence="2 3" key="1">
    <citation type="submission" date="2018-08" db="EMBL/GenBank/DDBJ databases">
        <title>Genomic Encyclopedia of Type Strains, Phase III (KMG-III): the genomes of soil and plant-associated and newly described type strains.</title>
        <authorList>
            <person name="Whitman W."/>
        </authorList>
    </citation>
    <scope>NUCLEOTIDE SEQUENCE [LARGE SCALE GENOMIC DNA]</scope>
    <source>
        <strain evidence="2 3">CGMCC 1.10966</strain>
    </source>
</reference>
<dbReference type="Proteomes" id="UP000256304">
    <property type="component" value="Unassembled WGS sequence"/>
</dbReference>
<dbReference type="InterPro" id="IPR012854">
    <property type="entry name" value="Cu_amine_oxidase-like_N"/>
</dbReference>
<keyword evidence="3" id="KW-1185">Reference proteome</keyword>
<evidence type="ECO:0000313" key="3">
    <source>
        <dbReference type="Proteomes" id="UP000256304"/>
    </source>
</evidence>
<dbReference type="OrthoDB" id="1953244at2"/>
<evidence type="ECO:0000313" key="2">
    <source>
        <dbReference type="EMBL" id="REE70682.1"/>
    </source>
</evidence>
<accession>A0A3D9R3P4</accession>
<gene>
    <name evidence="2" type="ORF">A8990_12895</name>
</gene>
<dbReference type="AlphaFoldDB" id="A0A3D9R3P4"/>
<protein>
    <submittedName>
        <fullName evidence="2">Copper amine oxidase-like protein</fullName>
    </submittedName>
</protein>
<feature type="domain" description="Copper amine oxidase-like N-terminal" evidence="1">
    <location>
        <begin position="38"/>
        <end position="98"/>
    </location>
</feature>
<name>A0A3D9R3P4_9BACL</name>
<evidence type="ECO:0000259" key="1">
    <source>
        <dbReference type="Pfam" id="PF07833"/>
    </source>
</evidence>
<sequence>MRKKIIGLTVIGVIALSGVVSAASLWGTYKGNDIIRLTVDGTPVKVSDVPAISYNGRTMLPINLLKNAGITYTWNQSTKTVDIQTKKNQVVTRTVGMNYHDAYLKLKKYGVTEIYSSVGESSSGAFDYVSVEYNGVDSSLSDDAFSEILSAISATPAEYVFIGFTDKAYYQVLSEDIREFYAGNITGEEFSKRLSYNDGSTASSGTQD</sequence>
<organism evidence="2 3">
    <name type="scientific">Paenibacillus taihuensis</name>
    <dbReference type="NCBI Taxonomy" id="1156355"/>
    <lineage>
        <taxon>Bacteria</taxon>
        <taxon>Bacillati</taxon>
        <taxon>Bacillota</taxon>
        <taxon>Bacilli</taxon>
        <taxon>Bacillales</taxon>
        <taxon>Paenibacillaceae</taxon>
        <taxon>Paenibacillus</taxon>
    </lineage>
</organism>